<evidence type="ECO:0000256" key="3">
    <source>
        <dbReference type="ARBA" id="ARBA00023027"/>
    </source>
</evidence>
<comment type="similarity">
    <text evidence="4">Belongs to the nucleoredoxin family.</text>
</comment>
<dbReference type="InterPro" id="IPR052259">
    <property type="entry name" value="Nucleoredoxin-like"/>
</dbReference>
<evidence type="ECO:0000256" key="2">
    <source>
        <dbReference type="ARBA" id="ARBA00023002"/>
    </source>
</evidence>
<sequence length="141" mass="15830">MLDRTSFIRHGLLSAPNLLTLTPSTLEGKWLVLYFSASWCAPCRAYTPQLNQLAGEVDRSKVDFIFVSCDRSEDAFNGYFGTKMSNLWAIPFSSVVREELQALCKVRGIPAVVVISPEDQIITTQGRRLLNKAYVESLIKQ</sequence>
<evidence type="ECO:0000256" key="4">
    <source>
        <dbReference type="ARBA" id="ARBA00025782"/>
    </source>
</evidence>
<dbReference type="InterPro" id="IPR017937">
    <property type="entry name" value="Thioredoxin_CS"/>
</dbReference>
<evidence type="ECO:0000256" key="1">
    <source>
        <dbReference type="ARBA" id="ARBA00022737"/>
    </source>
</evidence>
<organism evidence="6">
    <name type="scientific">viral metagenome</name>
    <dbReference type="NCBI Taxonomy" id="1070528"/>
    <lineage>
        <taxon>unclassified sequences</taxon>
        <taxon>metagenomes</taxon>
        <taxon>organismal metagenomes</taxon>
    </lineage>
</organism>
<reference evidence="6" key="1">
    <citation type="journal article" date="2020" name="Nature">
        <title>Giant virus diversity and host interactions through global metagenomics.</title>
        <authorList>
            <person name="Schulz F."/>
            <person name="Roux S."/>
            <person name="Paez-Espino D."/>
            <person name="Jungbluth S."/>
            <person name="Walsh D.A."/>
            <person name="Denef V.J."/>
            <person name="McMahon K.D."/>
            <person name="Konstantinidis K.T."/>
            <person name="Eloe-Fadrosh E.A."/>
            <person name="Kyrpides N.C."/>
            <person name="Woyke T."/>
        </authorList>
    </citation>
    <scope>NUCLEOTIDE SEQUENCE</scope>
    <source>
        <strain evidence="6">GVMAG-M-3300018080-19</strain>
    </source>
</reference>
<dbReference type="InterPro" id="IPR013766">
    <property type="entry name" value="Thioredoxin_domain"/>
</dbReference>
<dbReference type="GO" id="GO:0016491">
    <property type="term" value="F:oxidoreductase activity"/>
    <property type="evidence" value="ECO:0007669"/>
    <property type="project" value="UniProtKB-KW"/>
</dbReference>
<dbReference type="PANTHER" id="PTHR13871">
    <property type="entry name" value="THIOREDOXIN"/>
    <property type="match status" value="1"/>
</dbReference>
<dbReference type="PROSITE" id="PS51352">
    <property type="entry name" value="THIOREDOXIN_2"/>
    <property type="match status" value="1"/>
</dbReference>
<dbReference type="AlphaFoldDB" id="A0A6C0BN85"/>
<dbReference type="EMBL" id="MN739211">
    <property type="protein sequence ID" value="QHS93875.1"/>
    <property type="molecule type" value="Genomic_DNA"/>
</dbReference>
<evidence type="ECO:0000313" key="6">
    <source>
        <dbReference type="EMBL" id="QHS93875.1"/>
    </source>
</evidence>
<dbReference type="SUPFAM" id="SSF52833">
    <property type="entry name" value="Thioredoxin-like"/>
    <property type="match status" value="1"/>
</dbReference>
<accession>A0A6C0BN85</accession>
<keyword evidence="1" id="KW-0677">Repeat</keyword>
<dbReference type="PANTHER" id="PTHR13871:SF96">
    <property type="entry name" value="THIOREDOXIN DOMAIN-CONTAINING PROTEIN"/>
    <property type="match status" value="1"/>
</dbReference>
<dbReference type="InterPro" id="IPR036249">
    <property type="entry name" value="Thioredoxin-like_sf"/>
</dbReference>
<dbReference type="InterPro" id="IPR012336">
    <property type="entry name" value="Thioredoxin-like_fold"/>
</dbReference>
<proteinExistence type="inferred from homology"/>
<dbReference type="Gene3D" id="3.40.30.10">
    <property type="entry name" value="Glutaredoxin"/>
    <property type="match status" value="1"/>
</dbReference>
<protein>
    <recommendedName>
        <fullName evidence="5">Thioredoxin domain-containing protein</fullName>
    </recommendedName>
</protein>
<dbReference type="Pfam" id="PF13905">
    <property type="entry name" value="Thioredoxin_8"/>
    <property type="match status" value="1"/>
</dbReference>
<name>A0A6C0BN85_9ZZZZ</name>
<keyword evidence="2" id="KW-0560">Oxidoreductase</keyword>
<evidence type="ECO:0000259" key="5">
    <source>
        <dbReference type="PROSITE" id="PS51352"/>
    </source>
</evidence>
<dbReference type="PROSITE" id="PS00194">
    <property type="entry name" value="THIOREDOXIN_1"/>
    <property type="match status" value="1"/>
</dbReference>
<feature type="domain" description="Thioredoxin" evidence="5">
    <location>
        <begin position="9"/>
        <end position="141"/>
    </location>
</feature>
<keyword evidence="3" id="KW-0520">NAD</keyword>